<dbReference type="NCBIfam" id="TIGR02887">
    <property type="entry name" value="spore_ger_x_C"/>
    <property type="match status" value="1"/>
</dbReference>
<dbReference type="OrthoDB" id="2592518at2"/>
<evidence type="ECO:0000256" key="4">
    <source>
        <dbReference type="ARBA" id="ARBA00022729"/>
    </source>
</evidence>
<dbReference type="RefSeq" id="WP_072890372.1">
    <property type="nucleotide sequence ID" value="NZ_FQVW01000020.1"/>
</dbReference>
<gene>
    <name evidence="10" type="ORF">SAMN05216225_102018</name>
</gene>
<evidence type="ECO:0000256" key="7">
    <source>
        <dbReference type="ARBA" id="ARBA00023288"/>
    </source>
</evidence>
<comment type="similarity">
    <text evidence="2">Belongs to the GerABKC lipoprotein family.</text>
</comment>
<protein>
    <submittedName>
        <fullName evidence="10">Spore germination protein</fullName>
    </submittedName>
</protein>
<evidence type="ECO:0000256" key="6">
    <source>
        <dbReference type="ARBA" id="ARBA00023139"/>
    </source>
</evidence>
<dbReference type="Proteomes" id="UP000183988">
    <property type="component" value="Unassembled WGS sequence"/>
</dbReference>
<dbReference type="Pfam" id="PF25198">
    <property type="entry name" value="Spore_GerAC_N"/>
    <property type="match status" value="1"/>
</dbReference>
<dbReference type="PANTHER" id="PTHR35789">
    <property type="entry name" value="SPORE GERMINATION PROTEIN B3"/>
    <property type="match status" value="1"/>
</dbReference>
<evidence type="ECO:0000256" key="2">
    <source>
        <dbReference type="ARBA" id="ARBA00007886"/>
    </source>
</evidence>
<reference evidence="10 11" key="1">
    <citation type="submission" date="2016-11" db="EMBL/GenBank/DDBJ databases">
        <authorList>
            <person name="Jaros S."/>
            <person name="Januszkiewicz K."/>
            <person name="Wedrychowicz H."/>
        </authorList>
    </citation>
    <scope>NUCLEOTIDE SEQUENCE [LARGE SCALE GENOMIC DNA]</scope>
    <source>
        <strain evidence="10 11">IBRC-M 10683</strain>
    </source>
</reference>
<dbReference type="PANTHER" id="PTHR35789:SF1">
    <property type="entry name" value="SPORE GERMINATION PROTEIN B3"/>
    <property type="match status" value="1"/>
</dbReference>
<feature type="domain" description="Spore germination protein N-terminal" evidence="9">
    <location>
        <begin position="22"/>
        <end position="188"/>
    </location>
</feature>
<evidence type="ECO:0000313" key="10">
    <source>
        <dbReference type="EMBL" id="SHG20539.1"/>
    </source>
</evidence>
<evidence type="ECO:0000256" key="1">
    <source>
        <dbReference type="ARBA" id="ARBA00004635"/>
    </source>
</evidence>
<name>A0A1M5HXD3_9BACI</name>
<keyword evidence="7" id="KW-0449">Lipoprotein</keyword>
<dbReference type="AlphaFoldDB" id="A0A1M5HXD3"/>
<dbReference type="InterPro" id="IPR008844">
    <property type="entry name" value="Spore_GerAC-like"/>
</dbReference>
<evidence type="ECO:0000256" key="3">
    <source>
        <dbReference type="ARBA" id="ARBA00022544"/>
    </source>
</evidence>
<keyword evidence="11" id="KW-1185">Reference proteome</keyword>
<evidence type="ECO:0000313" key="11">
    <source>
        <dbReference type="Proteomes" id="UP000183988"/>
    </source>
</evidence>
<keyword evidence="3" id="KW-0309">Germination</keyword>
<keyword evidence="6" id="KW-0564">Palmitate</keyword>
<organism evidence="10 11">
    <name type="scientific">Ornithinibacillus halophilus</name>
    <dbReference type="NCBI Taxonomy" id="930117"/>
    <lineage>
        <taxon>Bacteria</taxon>
        <taxon>Bacillati</taxon>
        <taxon>Bacillota</taxon>
        <taxon>Bacilli</taxon>
        <taxon>Bacillales</taxon>
        <taxon>Bacillaceae</taxon>
        <taxon>Ornithinibacillus</taxon>
    </lineage>
</organism>
<accession>A0A1M5HXD3</accession>
<proteinExistence type="inferred from homology"/>
<dbReference type="GO" id="GO:0016020">
    <property type="term" value="C:membrane"/>
    <property type="evidence" value="ECO:0007669"/>
    <property type="project" value="UniProtKB-SubCell"/>
</dbReference>
<dbReference type="InterPro" id="IPR038501">
    <property type="entry name" value="Spore_GerAC_C_sf"/>
</dbReference>
<feature type="domain" description="Spore germination GerAC-like C-terminal" evidence="8">
    <location>
        <begin position="198"/>
        <end position="373"/>
    </location>
</feature>
<dbReference type="STRING" id="930117.SAMN05216225_102018"/>
<dbReference type="Gene3D" id="3.30.300.210">
    <property type="entry name" value="Nutrient germinant receptor protein C, domain 3"/>
    <property type="match status" value="1"/>
</dbReference>
<dbReference type="GO" id="GO:0009847">
    <property type="term" value="P:spore germination"/>
    <property type="evidence" value="ECO:0007669"/>
    <property type="project" value="InterPro"/>
</dbReference>
<dbReference type="PROSITE" id="PS51257">
    <property type="entry name" value="PROKAR_LIPOPROTEIN"/>
    <property type="match status" value="1"/>
</dbReference>
<dbReference type="InterPro" id="IPR057336">
    <property type="entry name" value="GerAC_N"/>
</dbReference>
<evidence type="ECO:0000259" key="8">
    <source>
        <dbReference type="Pfam" id="PF05504"/>
    </source>
</evidence>
<comment type="subcellular location">
    <subcellularLocation>
        <location evidence="1">Membrane</location>
        <topology evidence="1">Lipid-anchor</topology>
    </subcellularLocation>
</comment>
<dbReference type="InterPro" id="IPR046953">
    <property type="entry name" value="Spore_GerAC-like_C"/>
</dbReference>
<dbReference type="EMBL" id="FQVW01000020">
    <property type="protein sequence ID" value="SHG20539.1"/>
    <property type="molecule type" value="Genomic_DNA"/>
</dbReference>
<evidence type="ECO:0000256" key="5">
    <source>
        <dbReference type="ARBA" id="ARBA00023136"/>
    </source>
</evidence>
<keyword evidence="4" id="KW-0732">Signal</keyword>
<dbReference type="Pfam" id="PF05504">
    <property type="entry name" value="Spore_GerAC"/>
    <property type="match status" value="1"/>
</dbReference>
<keyword evidence="5" id="KW-0472">Membrane</keyword>
<sequence>MNYRMILVFILSSLFLTSCLSSQEIERLGVINTRGIDITDQGEIELSLVIFQFEAQSQNFTKVVSGKGSTIKGAVVNAGLETNFILAPGKIQLDLFGKETAEKGILPYLDTAKRDANIPDTMLLAVSNTPAKDMINIQEQNISMNIGQFLHDLIQENGTGQKFPNVSLQDFITTFYDDGQDPLLPIIDLQDNKPFIAGIGVFKEDKLVGELPNGDLLYINLMEGNIKDRWLEISLSMEPFKEFLKNEPKDEEELHLAFNIIKGDSKSKLKEKKSLKYETEVMMDVNLFEISAEIPLDNEEVRKKLEEEVNKKIQSDYERIFSTLQELNADPFDYGVLYRIKKKDGKLTTEEWSEIYPDIKVDFKIKTNIIRHGITN</sequence>
<evidence type="ECO:0000259" key="9">
    <source>
        <dbReference type="Pfam" id="PF25198"/>
    </source>
</evidence>